<name>A0A841PBH7_9HYPH</name>
<accession>A0A841PBH7</accession>
<reference evidence="1 2" key="1">
    <citation type="submission" date="2020-08" db="EMBL/GenBank/DDBJ databases">
        <title>Genomic Encyclopedia of Type Strains, Phase IV (KMG-IV): sequencing the most valuable type-strain genomes for metagenomic binning, comparative biology and taxonomic classification.</title>
        <authorList>
            <person name="Goeker M."/>
        </authorList>
    </citation>
    <scope>NUCLEOTIDE SEQUENCE [LARGE SCALE GENOMIC DNA]</scope>
    <source>
        <strain evidence="1 2">DSM 100039</strain>
    </source>
</reference>
<dbReference type="EMBL" id="JACHEF010000001">
    <property type="protein sequence ID" value="MBB6407652.1"/>
    <property type="molecule type" value="Genomic_DNA"/>
</dbReference>
<organism evidence="1 2">
    <name type="scientific">Mesorhizobium sangaii</name>
    <dbReference type="NCBI Taxonomy" id="505389"/>
    <lineage>
        <taxon>Bacteria</taxon>
        <taxon>Pseudomonadati</taxon>
        <taxon>Pseudomonadota</taxon>
        <taxon>Alphaproteobacteria</taxon>
        <taxon>Hyphomicrobiales</taxon>
        <taxon>Phyllobacteriaceae</taxon>
        <taxon>Mesorhizobium</taxon>
    </lineage>
</organism>
<comment type="caution">
    <text evidence="1">The sequence shown here is derived from an EMBL/GenBank/DDBJ whole genome shotgun (WGS) entry which is preliminary data.</text>
</comment>
<sequence length="138" mass="15679">MSISSKVDGKVMLPPEGMSQAETDVWFDVVRCLPPDFIARESSEMLAAYCRHAVSTRDLSTLIARFNPKWLKVDGGISRFEKLLRMRAVESRAMLACARSLRLTSQARVDPKTAGRARRNGILPSFYDFEQKDEFFDD</sequence>
<evidence type="ECO:0000313" key="1">
    <source>
        <dbReference type="EMBL" id="MBB6407652.1"/>
    </source>
</evidence>
<dbReference type="RefSeq" id="WP_184870848.1">
    <property type="nucleotide sequence ID" value="NZ_JACHEF010000001.1"/>
</dbReference>
<dbReference type="Proteomes" id="UP000556329">
    <property type="component" value="Unassembled WGS sequence"/>
</dbReference>
<gene>
    <name evidence="1" type="ORF">HNQ71_000296</name>
</gene>
<dbReference type="AlphaFoldDB" id="A0A841PBH7"/>
<protein>
    <recommendedName>
        <fullName evidence="3">Phage terminase small subunit P27 family</fullName>
    </recommendedName>
</protein>
<evidence type="ECO:0008006" key="3">
    <source>
        <dbReference type="Google" id="ProtNLM"/>
    </source>
</evidence>
<proteinExistence type="predicted"/>
<keyword evidence="2" id="KW-1185">Reference proteome</keyword>
<evidence type="ECO:0000313" key="2">
    <source>
        <dbReference type="Proteomes" id="UP000556329"/>
    </source>
</evidence>